<dbReference type="EMBL" id="MN873038">
    <property type="protein sequence ID" value="QIC20295.1"/>
    <property type="molecule type" value="Genomic_DNA"/>
</dbReference>
<reference evidence="1" key="1">
    <citation type="journal article" date="2021" name="Front. Genet.">
        <title>Comparative Mitogenomic Analysis Reveals Dynamics of Intron Within and Between Tricholoma Species and Phylogeny of Basidiomycota.</title>
        <authorList>
            <person name="Huang W."/>
            <person name="Feng H."/>
            <person name="Tu W."/>
            <person name="Xiong C."/>
            <person name="Jin X."/>
            <person name="Li P."/>
            <person name="Wang X."/>
            <person name="Li Q."/>
        </authorList>
    </citation>
    <scope>NUCLEOTIDE SEQUENCE</scope>
</reference>
<gene>
    <name evidence="1" type="primary">orf171</name>
</gene>
<sequence length="171" mass="20435">MIVLLFQKNKKFIVINIGLDFEFDDKILIDNNYIKIIEMHLYQILRNCIVNNNKYEYSKLNWMVYNNLNKKGKIRSDRFNNTINENRIILNEKNLKNFGYLFKLNLIDLIVNEDIIYMNVEYNLNFIFNNIAWSNIVYLFKIYGINLYGGSNSRRHLLSTVQTVQTKLVSS</sequence>
<protein>
    <submittedName>
        <fullName evidence="1">Uncharacterized protein</fullName>
    </submittedName>
</protein>
<dbReference type="RefSeq" id="YP_009739451.1">
    <property type="nucleotide sequence ID" value="NC_046502.1"/>
</dbReference>
<name>A0A6C0W3U5_9AGAR</name>
<dbReference type="GeneID" id="44802853"/>
<organism evidence="1">
    <name type="scientific">Tricholoma saponaceum</name>
    <dbReference type="NCBI Taxonomy" id="113602"/>
    <lineage>
        <taxon>Eukaryota</taxon>
        <taxon>Fungi</taxon>
        <taxon>Dikarya</taxon>
        <taxon>Basidiomycota</taxon>
        <taxon>Agaricomycotina</taxon>
        <taxon>Agaricomycetes</taxon>
        <taxon>Agaricomycetidae</taxon>
        <taxon>Agaricales</taxon>
        <taxon>Tricholomatineae</taxon>
        <taxon>Tricholomataceae</taxon>
        <taxon>Tricholoma</taxon>
    </lineage>
</organism>
<keyword evidence="1" id="KW-0496">Mitochondrion</keyword>
<evidence type="ECO:0000313" key="1">
    <source>
        <dbReference type="EMBL" id="QIC20295.1"/>
    </source>
</evidence>
<proteinExistence type="predicted"/>
<dbReference type="AlphaFoldDB" id="A0A6C0W3U5"/>
<geneLocation type="mitochondrion" evidence="1"/>
<accession>A0A6C0W3U5</accession>